<gene>
    <name evidence="3" type="ORF">LUZ62_087384</name>
</gene>
<feature type="compositionally biased region" description="Polar residues" evidence="1">
    <location>
        <begin position="394"/>
        <end position="404"/>
    </location>
</feature>
<dbReference type="Proteomes" id="UP001140206">
    <property type="component" value="Chromosome 5"/>
</dbReference>
<dbReference type="PANTHER" id="PTHR36888:SF2">
    <property type="entry name" value="TETRATRICOPEPTIDE REPEAT (TPR)-LIKE SUPERFAMILY PROTEIN"/>
    <property type="match status" value="1"/>
</dbReference>
<dbReference type="Gene3D" id="1.25.40.10">
    <property type="entry name" value="Tetratricopeptide repeat domain"/>
    <property type="match status" value="2"/>
</dbReference>
<evidence type="ECO:0000256" key="1">
    <source>
        <dbReference type="SAM" id="MobiDB-lite"/>
    </source>
</evidence>
<name>A0AAV8CDS7_9POAL</name>
<organism evidence="3 4">
    <name type="scientific">Rhynchospora pubera</name>
    <dbReference type="NCBI Taxonomy" id="906938"/>
    <lineage>
        <taxon>Eukaryota</taxon>
        <taxon>Viridiplantae</taxon>
        <taxon>Streptophyta</taxon>
        <taxon>Embryophyta</taxon>
        <taxon>Tracheophyta</taxon>
        <taxon>Spermatophyta</taxon>
        <taxon>Magnoliopsida</taxon>
        <taxon>Liliopsida</taxon>
        <taxon>Poales</taxon>
        <taxon>Cyperaceae</taxon>
        <taxon>Cyperoideae</taxon>
        <taxon>Rhynchosporeae</taxon>
        <taxon>Rhynchospora</taxon>
    </lineage>
</organism>
<dbReference type="InterPro" id="IPR011990">
    <property type="entry name" value="TPR-like_helical_dom_sf"/>
</dbReference>
<accession>A0AAV8CDS7</accession>
<dbReference type="SUPFAM" id="SSF48452">
    <property type="entry name" value="TPR-like"/>
    <property type="match status" value="1"/>
</dbReference>
<feature type="compositionally biased region" description="Basic and acidic residues" evidence="1">
    <location>
        <begin position="384"/>
        <end position="393"/>
    </location>
</feature>
<evidence type="ECO:0000313" key="3">
    <source>
        <dbReference type="EMBL" id="KAJ4752979.1"/>
    </source>
</evidence>
<dbReference type="EMBL" id="JAMFTS010000005">
    <property type="protein sequence ID" value="KAJ4752979.1"/>
    <property type="molecule type" value="Genomic_DNA"/>
</dbReference>
<comment type="caution">
    <text evidence="3">The sequence shown here is derived from an EMBL/GenBank/DDBJ whole genome shotgun (WGS) entry which is preliminary data.</text>
</comment>
<dbReference type="PANTHER" id="PTHR36888">
    <property type="entry name" value="TETRATRICOPEPTIDE-LIKE HELICAL DOMAIN-CONTAINING PROTEIN-RELATED"/>
    <property type="match status" value="1"/>
</dbReference>
<keyword evidence="4" id="KW-1185">Reference proteome</keyword>
<evidence type="ECO:0000313" key="4">
    <source>
        <dbReference type="Proteomes" id="UP001140206"/>
    </source>
</evidence>
<feature type="region of interest" description="Disordered" evidence="1">
    <location>
        <begin position="384"/>
        <end position="404"/>
    </location>
</feature>
<reference evidence="3" key="1">
    <citation type="submission" date="2022-08" db="EMBL/GenBank/DDBJ databases">
        <authorList>
            <person name="Marques A."/>
        </authorList>
    </citation>
    <scope>NUCLEOTIDE SEQUENCE</scope>
    <source>
        <strain evidence="3">RhyPub2mFocal</strain>
        <tissue evidence="3">Leaves</tissue>
    </source>
</reference>
<keyword evidence="2" id="KW-1133">Transmembrane helix</keyword>
<keyword evidence="2" id="KW-0812">Transmembrane</keyword>
<proteinExistence type="predicted"/>
<keyword evidence="2" id="KW-0472">Membrane</keyword>
<protein>
    <submittedName>
        <fullName evidence="3">Uncharacterized protein</fullName>
    </submittedName>
</protein>
<evidence type="ECO:0000256" key="2">
    <source>
        <dbReference type="SAM" id="Phobius"/>
    </source>
</evidence>
<feature type="transmembrane region" description="Helical" evidence="2">
    <location>
        <begin position="123"/>
        <end position="141"/>
    </location>
</feature>
<dbReference type="AlphaFoldDB" id="A0AAV8CDS7"/>
<sequence length="648" mass="71593">MATMVFSSSWAGAPASAPLSLYSFLLSVSPSRSPPNLPSLSLSSRIHIRNSLPASIASTSSYSYRGWDDLAIADSLSQTETGKVDPIRNLLLSVGISDGKSGALFLLGFLSALAVSRARLSPFAFLPVSILVFLAGYAVGIGRDGFGSKIEGGSDQKSKLLRAIISELEVKLGELRNGLPTIGESGRLESVKIRKSIDIVESIRIKLANASQVLENDLNLDESIDAEKKPNLKPAHKRANFEAVATDVVKYFGSLIQENIGELGTTRKKVESFGREVLPQEINAKKKDNLISRSSKVEESKHTSLRDIMENGKLEPAYSNILSYNQEIDGLNSSRLERMVLKHQRDSYLNEGYIGESNESSVLERTLEIHNRSYKFKYEHIGERDMSEDKSETQDQTGSCSISNDQEFNQNLKEASDILTTARECMKSNSDEENADVLLYKASSLLTTAVSLKPSSLLAIGQLGNTYLLHGELKLKISRELRVLLSNSDGSRFKKTELGSALVEVCEECENLLVEAGRNYRKALTIDPNDAKALYNWGLALSFRAQLISDIGPEAAVDADKVYLAAIDKFDAMLSKNNAFAPEALYRWGIALQKRSHLRQRKDKEKIKLLQQAKSLFEEVLLMEANNRNVRDALSSCISELQYHGPWL</sequence>